<dbReference type="PANTHER" id="PTHR10165">
    <property type="entry name" value="LIPID PHOSPHATE PHOSPHATASE"/>
    <property type="match status" value="1"/>
</dbReference>
<feature type="transmembrane region" description="Helical" evidence="7">
    <location>
        <begin position="40"/>
        <end position="60"/>
    </location>
</feature>
<keyword evidence="3 7" id="KW-0812">Transmembrane</keyword>
<feature type="region of interest" description="Disordered" evidence="6">
    <location>
        <begin position="1"/>
        <end position="21"/>
    </location>
</feature>
<feature type="transmembrane region" description="Helical" evidence="7">
    <location>
        <begin position="87"/>
        <end position="108"/>
    </location>
</feature>
<dbReference type="GO" id="GO:0016020">
    <property type="term" value="C:membrane"/>
    <property type="evidence" value="ECO:0007669"/>
    <property type="project" value="UniProtKB-SubCell"/>
</dbReference>
<evidence type="ECO:0000256" key="5">
    <source>
        <dbReference type="ARBA" id="ARBA00023136"/>
    </source>
</evidence>
<dbReference type="SUPFAM" id="SSF48317">
    <property type="entry name" value="Acid phosphatase/Vanadium-dependent haloperoxidase"/>
    <property type="match status" value="1"/>
</dbReference>
<feature type="domain" description="Phosphatidic acid phosphatase type 2/haloperoxidase" evidence="8">
    <location>
        <begin position="119"/>
        <end position="261"/>
    </location>
</feature>
<accession>A0A6A6PZG4</accession>
<dbReference type="OrthoDB" id="10030083at2759"/>
<comment type="similarity">
    <text evidence="2">Belongs to the PA-phosphatase related phosphoesterase family.</text>
</comment>
<dbReference type="EMBL" id="MU001633">
    <property type="protein sequence ID" value="KAF2485415.1"/>
    <property type="molecule type" value="Genomic_DNA"/>
</dbReference>
<evidence type="ECO:0000256" key="6">
    <source>
        <dbReference type="SAM" id="MobiDB-lite"/>
    </source>
</evidence>
<dbReference type="Gene3D" id="1.20.144.10">
    <property type="entry name" value="Phosphatidic acid phosphatase type 2/haloperoxidase"/>
    <property type="match status" value="1"/>
</dbReference>
<evidence type="ECO:0000256" key="1">
    <source>
        <dbReference type="ARBA" id="ARBA00004141"/>
    </source>
</evidence>
<dbReference type="GO" id="GO:0006644">
    <property type="term" value="P:phospholipid metabolic process"/>
    <property type="evidence" value="ECO:0007669"/>
    <property type="project" value="InterPro"/>
</dbReference>
<feature type="transmembrane region" description="Helical" evidence="7">
    <location>
        <begin position="115"/>
        <end position="136"/>
    </location>
</feature>
<evidence type="ECO:0000256" key="4">
    <source>
        <dbReference type="ARBA" id="ARBA00022989"/>
    </source>
</evidence>
<dbReference type="GO" id="GO:0046839">
    <property type="term" value="P:phospholipid dephosphorylation"/>
    <property type="evidence" value="ECO:0007669"/>
    <property type="project" value="TreeGrafter"/>
</dbReference>
<feature type="transmembrane region" description="Helical" evidence="7">
    <location>
        <begin position="242"/>
        <end position="261"/>
    </location>
</feature>
<evidence type="ECO:0000256" key="7">
    <source>
        <dbReference type="SAM" id="Phobius"/>
    </source>
</evidence>
<organism evidence="9 10">
    <name type="scientific">Neohortaea acidophila</name>
    <dbReference type="NCBI Taxonomy" id="245834"/>
    <lineage>
        <taxon>Eukaryota</taxon>
        <taxon>Fungi</taxon>
        <taxon>Dikarya</taxon>
        <taxon>Ascomycota</taxon>
        <taxon>Pezizomycotina</taxon>
        <taxon>Dothideomycetes</taxon>
        <taxon>Dothideomycetidae</taxon>
        <taxon>Mycosphaerellales</taxon>
        <taxon>Teratosphaeriaceae</taxon>
        <taxon>Neohortaea</taxon>
    </lineage>
</organism>
<dbReference type="InterPro" id="IPR043216">
    <property type="entry name" value="PAP-like"/>
</dbReference>
<evidence type="ECO:0000259" key="8">
    <source>
        <dbReference type="SMART" id="SM00014"/>
    </source>
</evidence>
<dbReference type="RefSeq" id="XP_033591984.1">
    <property type="nucleotide sequence ID" value="XM_033733004.1"/>
</dbReference>
<reference evidence="9" key="1">
    <citation type="journal article" date="2020" name="Stud. Mycol.">
        <title>101 Dothideomycetes genomes: a test case for predicting lifestyles and emergence of pathogens.</title>
        <authorList>
            <person name="Haridas S."/>
            <person name="Albert R."/>
            <person name="Binder M."/>
            <person name="Bloem J."/>
            <person name="Labutti K."/>
            <person name="Salamov A."/>
            <person name="Andreopoulos B."/>
            <person name="Baker S."/>
            <person name="Barry K."/>
            <person name="Bills G."/>
            <person name="Bluhm B."/>
            <person name="Cannon C."/>
            <person name="Castanera R."/>
            <person name="Culley D."/>
            <person name="Daum C."/>
            <person name="Ezra D."/>
            <person name="Gonzalez J."/>
            <person name="Henrissat B."/>
            <person name="Kuo A."/>
            <person name="Liang C."/>
            <person name="Lipzen A."/>
            <person name="Lutzoni F."/>
            <person name="Magnuson J."/>
            <person name="Mondo S."/>
            <person name="Nolan M."/>
            <person name="Ohm R."/>
            <person name="Pangilinan J."/>
            <person name="Park H.-J."/>
            <person name="Ramirez L."/>
            <person name="Alfaro M."/>
            <person name="Sun H."/>
            <person name="Tritt A."/>
            <person name="Yoshinaga Y."/>
            <person name="Zwiers L.-H."/>
            <person name="Turgeon B."/>
            <person name="Goodwin S."/>
            <person name="Spatafora J."/>
            <person name="Crous P."/>
            <person name="Grigoriev I."/>
        </authorList>
    </citation>
    <scope>NUCLEOTIDE SEQUENCE</scope>
    <source>
        <strain evidence="9">CBS 113389</strain>
    </source>
</reference>
<dbReference type="InterPro" id="IPR000326">
    <property type="entry name" value="PAP2/HPO"/>
</dbReference>
<dbReference type="PANTHER" id="PTHR10165:SF35">
    <property type="entry name" value="RE23632P"/>
    <property type="match status" value="1"/>
</dbReference>
<dbReference type="GeneID" id="54474006"/>
<keyword evidence="9" id="KW-0575">Peroxidase</keyword>
<protein>
    <submittedName>
        <fullName evidence="9">Phosphatidic acid phosphatase type 2/haloperoxidase</fullName>
    </submittedName>
</protein>
<dbReference type="Proteomes" id="UP000799767">
    <property type="component" value="Unassembled WGS sequence"/>
</dbReference>
<dbReference type="InterPro" id="IPR036938">
    <property type="entry name" value="PAP2/HPO_sf"/>
</dbReference>
<evidence type="ECO:0000256" key="3">
    <source>
        <dbReference type="ARBA" id="ARBA00022692"/>
    </source>
</evidence>
<dbReference type="Pfam" id="PF01569">
    <property type="entry name" value="PAP2"/>
    <property type="match status" value="1"/>
</dbReference>
<evidence type="ECO:0000313" key="10">
    <source>
        <dbReference type="Proteomes" id="UP000799767"/>
    </source>
</evidence>
<keyword evidence="5 7" id="KW-0472">Membrane</keyword>
<dbReference type="CDD" id="cd03390">
    <property type="entry name" value="PAP2_containing_1_like"/>
    <property type="match status" value="1"/>
</dbReference>
<keyword evidence="9" id="KW-0560">Oxidoreductase</keyword>
<dbReference type="SMART" id="SM00014">
    <property type="entry name" value="acidPPc"/>
    <property type="match status" value="1"/>
</dbReference>
<feature type="compositionally biased region" description="Low complexity" evidence="6">
    <location>
        <begin position="280"/>
        <end position="291"/>
    </location>
</feature>
<feature type="transmembrane region" description="Helical" evidence="7">
    <location>
        <begin position="185"/>
        <end position="203"/>
    </location>
</feature>
<sequence>MALAGENVRSGRRPGANMAQMSSESGVLDSARRFWRKSYAGDYVGLAALFTGYMVVKMLGTPFHQTFTLNDVRIQHEYARVQRVDTFWLFFCSAGIPLASILLWTLLWRRSVHKAHVGILGLAITIFMTLFLTDILKDAIGRPRPDLISRCEPGPTAPATRLVTIDVCTQTNTALLNDGWRSFPSGHSSFAFAGLGWLALFFASQTRLFRPRASLLEAILSLAPLLGAAMIAISRLEDYRHGPLDVLGGSLLGILVAWFNWRRYFPSLSSTECDEPFDPPTSRGSSPSGRFSRVRDEEAALEGRESFEIADDIGGSRPRGP</sequence>
<dbReference type="GO" id="GO:0008195">
    <property type="term" value="F:phosphatidate phosphatase activity"/>
    <property type="evidence" value="ECO:0007669"/>
    <property type="project" value="TreeGrafter"/>
</dbReference>
<proteinExistence type="inferred from homology"/>
<keyword evidence="4 7" id="KW-1133">Transmembrane helix</keyword>
<dbReference type="AlphaFoldDB" id="A0A6A6PZG4"/>
<evidence type="ECO:0000313" key="9">
    <source>
        <dbReference type="EMBL" id="KAF2485415.1"/>
    </source>
</evidence>
<evidence type="ECO:0000256" key="2">
    <source>
        <dbReference type="ARBA" id="ARBA00008816"/>
    </source>
</evidence>
<gene>
    <name evidence="9" type="ORF">BDY17DRAFT_293552</name>
</gene>
<feature type="region of interest" description="Disordered" evidence="6">
    <location>
        <begin position="272"/>
        <end position="321"/>
    </location>
</feature>
<keyword evidence="10" id="KW-1185">Reference proteome</keyword>
<feature type="compositionally biased region" description="Basic and acidic residues" evidence="6">
    <location>
        <begin position="293"/>
        <end position="307"/>
    </location>
</feature>
<comment type="subcellular location">
    <subcellularLocation>
        <location evidence="1">Membrane</location>
        <topology evidence="1">Multi-pass membrane protein</topology>
    </subcellularLocation>
</comment>
<dbReference type="GO" id="GO:0004601">
    <property type="term" value="F:peroxidase activity"/>
    <property type="evidence" value="ECO:0007669"/>
    <property type="project" value="UniProtKB-KW"/>
</dbReference>
<feature type="transmembrane region" description="Helical" evidence="7">
    <location>
        <begin position="215"/>
        <end position="236"/>
    </location>
</feature>
<name>A0A6A6PZG4_9PEZI</name>